<protein>
    <submittedName>
        <fullName evidence="1">Uncharacterized protein</fullName>
    </submittedName>
</protein>
<gene>
    <name evidence="1" type="ORF">BSAL_07765</name>
</gene>
<sequence>TATIQITGVTAVAAQPLTVSLSGAGASTYALTQPTFSFAVVAQRSVQLSSATDYMVVGAQGSAAFALASLPTLADDSIVLTLLDGNGIVWSTATVTLSASSSSAGVSFTASATGTVALDSLVSVASTSTEYSTSLSNSLSVTVLTTSSTSITLPPFAYVGTAHNVDVVLSASPPPGRSVVVQCSSPSATLSAVTFTSSSNLNATALATPTTATSSGLISCTLSGSGAAFFTAPQPESYIIRSLEVISVSASATQLYVNQNVVVTVSLARDPQHAGTELQVAATSNVASNISPANLIFQAGSGVITAQFTLSFATVGQATISVTATGSASNIYAPTTQTVAITVNPQEVVSLSVDPTAVDATSGFVYVQNSVALTVSLGTPAIAHQQTVSVQ</sequence>
<proteinExistence type="predicted"/>
<accession>A0A0S4JDC1</accession>
<evidence type="ECO:0000313" key="1">
    <source>
        <dbReference type="EMBL" id="CUG86955.1"/>
    </source>
</evidence>
<dbReference type="VEuPathDB" id="TriTrypDB:BSAL_07765"/>
<evidence type="ECO:0000313" key="2">
    <source>
        <dbReference type="Proteomes" id="UP000051952"/>
    </source>
</evidence>
<keyword evidence="2" id="KW-1185">Reference proteome</keyword>
<dbReference type="EMBL" id="CYKH01001410">
    <property type="protein sequence ID" value="CUG86955.1"/>
    <property type="molecule type" value="Genomic_DNA"/>
</dbReference>
<name>A0A0S4JDC1_BODSA</name>
<organism evidence="1 2">
    <name type="scientific">Bodo saltans</name>
    <name type="common">Flagellated protozoan</name>
    <dbReference type="NCBI Taxonomy" id="75058"/>
    <lineage>
        <taxon>Eukaryota</taxon>
        <taxon>Discoba</taxon>
        <taxon>Euglenozoa</taxon>
        <taxon>Kinetoplastea</taxon>
        <taxon>Metakinetoplastina</taxon>
        <taxon>Eubodonida</taxon>
        <taxon>Bodonidae</taxon>
        <taxon>Bodo</taxon>
    </lineage>
</organism>
<dbReference type="Proteomes" id="UP000051952">
    <property type="component" value="Unassembled WGS sequence"/>
</dbReference>
<feature type="non-terminal residue" evidence="1">
    <location>
        <position position="391"/>
    </location>
</feature>
<dbReference type="AlphaFoldDB" id="A0A0S4JDC1"/>
<reference evidence="2" key="1">
    <citation type="submission" date="2015-09" db="EMBL/GenBank/DDBJ databases">
        <authorList>
            <consortium name="Pathogen Informatics"/>
        </authorList>
    </citation>
    <scope>NUCLEOTIDE SEQUENCE [LARGE SCALE GENOMIC DNA]</scope>
    <source>
        <strain evidence="2">Lake Konstanz</strain>
    </source>
</reference>
<feature type="non-terminal residue" evidence="1">
    <location>
        <position position="1"/>
    </location>
</feature>